<dbReference type="EMBL" id="STGX01000004">
    <property type="protein sequence ID" value="THV30239.1"/>
    <property type="molecule type" value="Genomic_DNA"/>
</dbReference>
<evidence type="ECO:0000313" key="2">
    <source>
        <dbReference type="EMBL" id="THV30239.1"/>
    </source>
</evidence>
<evidence type="ECO:0000256" key="1">
    <source>
        <dbReference type="SAM" id="MobiDB-lite"/>
    </source>
</evidence>
<dbReference type="OrthoDB" id="3593544at2"/>
<gene>
    <name evidence="2" type="ORF">E9998_07690</name>
</gene>
<protein>
    <submittedName>
        <fullName evidence="2">Uncharacterized protein</fullName>
    </submittedName>
</protein>
<reference evidence="2 3" key="1">
    <citation type="journal article" date="2018" name="Int. J. Syst. Evol. Microbiol.">
        <title>Glycomyces paridis sp. nov., isolated from the medicinal plant Paris polyphylla.</title>
        <authorList>
            <person name="Fang X.M."/>
            <person name="Bai J.L."/>
            <person name="Su J."/>
            <person name="Zhao L.L."/>
            <person name="Liu H.Y."/>
            <person name="Ma B.P."/>
            <person name="Zhang Y.Q."/>
            <person name="Yu L.Y."/>
        </authorList>
    </citation>
    <scope>NUCLEOTIDE SEQUENCE [LARGE SCALE GENOMIC DNA]</scope>
    <source>
        <strain evidence="2 3">CPCC 204357</strain>
    </source>
</reference>
<dbReference type="AlphaFoldDB" id="A0A4S8PNS7"/>
<feature type="region of interest" description="Disordered" evidence="1">
    <location>
        <begin position="120"/>
        <end position="166"/>
    </location>
</feature>
<accession>A0A4S8PNS7</accession>
<feature type="compositionally biased region" description="Acidic residues" evidence="1">
    <location>
        <begin position="149"/>
        <end position="160"/>
    </location>
</feature>
<dbReference type="Proteomes" id="UP000305792">
    <property type="component" value="Unassembled WGS sequence"/>
</dbReference>
<proteinExistence type="predicted"/>
<keyword evidence="3" id="KW-1185">Reference proteome</keyword>
<dbReference type="RefSeq" id="WP_136529112.1">
    <property type="nucleotide sequence ID" value="NZ_STGX01000004.1"/>
</dbReference>
<evidence type="ECO:0000313" key="3">
    <source>
        <dbReference type="Proteomes" id="UP000305792"/>
    </source>
</evidence>
<name>A0A4S8PNS7_9ACTN</name>
<organism evidence="2 3">
    <name type="scientific">Glycomyces paridis</name>
    <dbReference type="NCBI Taxonomy" id="2126555"/>
    <lineage>
        <taxon>Bacteria</taxon>
        <taxon>Bacillati</taxon>
        <taxon>Actinomycetota</taxon>
        <taxon>Actinomycetes</taxon>
        <taxon>Glycomycetales</taxon>
        <taxon>Glycomycetaceae</taxon>
        <taxon>Glycomyces</taxon>
    </lineage>
</organism>
<sequence length="166" mass="18393">MPGRTRADTDTRQQAGTSVSVDYYQLADLARFSYEAAQCYGELLSHFGDTYSADAELCNADGTATAADLEVIAMREELIEYWKTTAGRYELAGAQLEESLRTYQDSDDAAAADIERAFDDWGNHEGAGSSNPTWDAEEFAEPTDRPEEATDEQPDYVIYDDEIKGN</sequence>
<comment type="caution">
    <text evidence="2">The sequence shown here is derived from an EMBL/GenBank/DDBJ whole genome shotgun (WGS) entry which is preliminary data.</text>
</comment>